<gene>
    <name evidence="1" type="ORF">MLD38_014471</name>
</gene>
<evidence type="ECO:0000313" key="2">
    <source>
        <dbReference type="Proteomes" id="UP001057402"/>
    </source>
</evidence>
<sequence length="108" mass="11907">MILLISFPIGILEIAVDNGPALRQTTLPDLEEYSSVSGLRRTILNEGPRKLVRTLSEANSREQQWSSGSEASTYGLIPRRFPPIWSGSDSRSTGLGYLAFVQIQQNSV</sequence>
<dbReference type="Proteomes" id="UP001057402">
    <property type="component" value="Chromosome 4"/>
</dbReference>
<protein>
    <submittedName>
        <fullName evidence="1">Uncharacterized protein</fullName>
    </submittedName>
</protein>
<proteinExistence type="predicted"/>
<comment type="caution">
    <text evidence="1">The sequence shown here is derived from an EMBL/GenBank/DDBJ whole genome shotgun (WGS) entry which is preliminary data.</text>
</comment>
<reference evidence="2" key="1">
    <citation type="journal article" date="2023" name="Front. Plant Sci.">
        <title>Chromosomal-level genome assembly of Melastoma candidum provides insights into trichome evolution.</title>
        <authorList>
            <person name="Zhong Y."/>
            <person name="Wu W."/>
            <person name="Sun C."/>
            <person name="Zou P."/>
            <person name="Liu Y."/>
            <person name="Dai S."/>
            <person name="Zhou R."/>
        </authorList>
    </citation>
    <scope>NUCLEOTIDE SEQUENCE [LARGE SCALE GENOMIC DNA]</scope>
</reference>
<name>A0ACB9RDF9_9MYRT</name>
<evidence type="ECO:0000313" key="1">
    <source>
        <dbReference type="EMBL" id="KAI4376745.1"/>
    </source>
</evidence>
<organism evidence="1 2">
    <name type="scientific">Melastoma candidum</name>
    <dbReference type="NCBI Taxonomy" id="119954"/>
    <lineage>
        <taxon>Eukaryota</taxon>
        <taxon>Viridiplantae</taxon>
        <taxon>Streptophyta</taxon>
        <taxon>Embryophyta</taxon>
        <taxon>Tracheophyta</taxon>
        <taxon>Spermatophyta</taxon>
        <taxon>Magnoliopsida</taxon>
        <taxon>eudicotyledons</taxon>
        <taxon>Gunneridae</taxon>
        <taxon>Pentapetalae</taxon>
        <taxon>rosids</taxon>
        <taxon>malvids</taxon>
        <taxon>Myrtales</taxon>
        <taxon>Melastomataceae</taxon>
        <taxon>Melastomatoideae</taxon>
        <taxon>Melastomateae</taxon>
        <taxon>Melastoma</taxon>
    </lineage>
</organism>
<accession>A0ACB9RDF9</accession>
<keyword evidence="2" id="KW-1185">Reference proteome</keyword>
<dbReference type="EMBL" id="CM042883">
    <property type="protein sequence ID" value="KAI4376745.1"/>
    <property type="molecule type" value="Genomic_DNA"/>
</dbReference>